<dbReference type="Proteomes" id="UP000479132">
    <property type="component" value="Unassembled WGS sequence"/>
</dbReference>
<dbReference type="EMBL" id="JAALLS010000059">
    <property type="protein sequence ID" value="NGP90281.1"/>
    <property type="molecule type" value="Genomic_DNA"/>
</dbReference>
<gene>
    <name evidence="2" type="ORF">G3569_18145</name>
</gene>
<evidence type="ECO:0000313" key="3">
    <source>
        <dbReference type="Proteomes" id="UP000479132"/>
    </source>
</evidence>
<proteinExistence type="predicted"/>
<dbReference type="CDD" id="cd00761">
    <property type="entry name" value="Glyco_tranf_GTA_type"/>
    <property type="match status" value="1"/>
</dbReference>
<comment type="caution">
    <text evidence="2">The sequence shown here is derived from an EMBL/GenBank/DDBJ whole genome shotgun (WGS) entry which is preliminary data.</text>
</comment>
<dbReference type="Gene3D" id="3.90.550.10">
    <property type="entry name" value="Spore Coat Polysaccharide Biosynthesis Protein SpsA, Chain A"/>
    <property type="match status" value="1"/>
</dbReference>
<dbReference type="PANTHER" id="PTHR43685">
    <property type="entry name" value="GLYCOSYLTRANSFERASE"/>
    <property type="match status" value="1"/>
</dbReference>
<dbReference type="PANTHER" id="PTHR43685:SF2">
    <property type="entry name" value="GLYCOSYLTRANSFERASE 2-LIKE DOMAIN-CONTAINING PROTEIN"/>
    <property type="match status" value="1"/>
</dbReference>
<evidence type="ECO:0000313" key="2">
    <source>
        <dbReference type="EMBL" id="NGP90281.1"/>
    </source>
</evidence>
<evidence type="ECO:0000259" key="1">
    <source>
        <dbReference type="Pfam" id="PF00535"/>
    </source>
</evidence>
<dbReference type="AlphaFoldDB" id="A0A6M1TE30"/>
<accession>A0A6M1TE30</accession>
<sequence length="251" mass="29094">MSDYLIRAVDSVCRQDYESLEIIIVDDGSEEPFESAELLDMHPYISVYEISHKGKAVAVNKGLEEAQGEYITILDADDQLPLHSLSSRMSTLADNEAHLCIGSFETSFEGQTKGIRSIRELPVDDIQKIKDRFIANIISPFHQNAMLFSRELVNKIGYMDPEMIRSQDKDFAIRLLDGVEKICSVEESVYIYHRYERPLRTRIENRIIGMKYLMKVVNRHFEGWRKGIYLPWVLLMQSAKLLYDLFGVYKK</sequence>
<organism evidence="2 3">
    <name type="scientific">Fodinibius halophilus</name>
    <dbReference type="NCBI Taxonomy" id="1736908"/>
    <lineage>
        <taxon>Bacteria</taxon>
        <taxon>Pseudomonadati</taxon>
        <taxon>Balneolota</taxon>
        <taxon>Balneolia</taxon>
        <taxon>Balneolales</taxon>
        <taxon>Balneolaceae</taxon>
        <taxon>Fodinibius</taxon>
    </lineage>
</organism>
<dbReference type="InterPro" id="IPR001173">
    <property type="entry name" value="Glyco_trans_2-like"/>
</dbReference>
<reference evidence="2 3" key="1">
    <citation type="submission" date="2020-02" db="EMBL/GenBank/DDBJ databases">
        <title>Aliifodinibius halophilus 2W32, complete genome.</title>
        <authorList>
            <person name="Li Y."/>
            <person name="Wu S."/>
        </authorList>
    </citation>
    <scope>NUCLEOTIDE SEQUENCE [LARGE SCALE GENOMIC DNA]</scope>
    <source>
        <strain evidence="2 3">2W32</strain>
    </source>
</reference>
<dbReference type="InterPro" id="IPR050834">
    <property type="entry name" value="Glycosyltransf_2"/>
</dbReference>
<keyword evidence="3" id="KW-1185">Reference proteome</keyword>
<dbReference type="SUPFAM" id="SSF53448">
    <property type="entry name" value="Nucleotide-diphospho-sugar transferases"/>
    <property type="match status" value="1"/>
</dbReference>
<name>A0A6M1TE30_9BACT</name>
<keyword evidence="2" id="KW-0808">Transferase</keyword>
<dbReference type="InterPro" id="IPR029044">
    <property type="entry name" value="Nucleotide-diphossugar_trans"/>
</dbReference>
<protein>
    <submittedName>
        <fullName evidence="2">Glycosyltransferase family 2 protein</fullName>
    </submittedName>
</protein>
<feature type="domain" description="Glycosyltransferase 2-like" evidence="1">
    <location>
        <begin position="3"/>
        <end position="156"/>
    </location>
</feature>
<dbReference type="GO" id="GO:0016740">
    <property type="term" value="F:transferase activity"/>
    <property type="evidence" value="ECO:0007669"/>
    <property type="project" value="UniProtKB-KW"/>
</dbReference>
<dbReference type="Pfam" id="PF00535">
    <property type="entry name" value="Glycos_transf_2"/>
    <property type="match status" value="1"/>
</dbReference>